<accession>A0A9P4PXT0</accession>
<feature type="compositionally biased region" description="Basic and acidic residues" evidence="1">
    <location>
        <begin position="1136"/>
        <end position="1149"/>
    </location>
</feature>
<feature type="transmembrane region" description="Helical" evidence="2">
    <location>
        <begin position="1332"/>
        <end position="1359"/>
    </location>
</feature>
<feature type="region of interest" description="Disordered" evidence="1">
    <location>
        <begin position="461"/>
        <end position="505"/>
    </location>
</feature>
<name>A0A9P4PXT0_9PLEO</name>
<keyword evidence="2" id="KW-1133">Transmembrane helix</keyword>
<feature type="region of interest" description="Disordered" evidence="1">
    <location>
        <begin position="1234"/>
        <end position="1256"/>
    </location>
</feature>
<feature type="compositionally biased region" description="Acidic residues" evidence="1">
    <location>
        <begin position="818"/>
        <end position="829"/>
    </location>
</feature>
<keyword evidence="4" id="KW-1185">Reference proteome</keyword>
<feature type="region of interest" description="Disordered" evidence="1">
    <location>
        <begin position="331"/>
        <end position="380"/>
    </location>
</feature>
<evidence type="ECO:0000256" key="2">
    <source>
        <dbReference type="SAM" id="Phobius"/>
    </source>
</evidence>
<proteinExistence type="predicted"/>
<feature type="region of interest" description="Disordered" evidence="1">
    <location>
        <begin position="1"/>
        <end position="98"/>
    </location>
</feature>
<evidence type="ECO:0000313" key="3">
    <source>
        <dbReference type="EMBL" id="KAF2450806.1"/>
    </source>
</evidence>
<protein>
    <submittedName>
        <fullName evidence="3">Uncharacterized protein</fullName>
    </submittedName>
</protein>
<keyword evidence="2" id="KW-0812">Transmembrane</keyword>
<feature type="compositionally biased region" description="Polar residues" evidence="1">
    <location>
        <begin position="173"/>
        <end position="204"/>
    </location>
</feature>
<dbReference type="Proteomes" id="UP000799764">
    <property type="component" value="Unassembled WGS sequence"/>
</dbReference>
<feature type="compositionally biased region" description="Polar residues" evidence="1">
    <location>
        <begin position="525"/>
        <end position="549"/>
    </location>
</feature>
<feature type="region of interest" description="Disordered" evidence="1">
    <location>
        <begin position="935"/>
        <end position="956"/>
    </location>
</feature>
<organism evidence="3 4">
    <name type="scientific">Karstenula rhodostoma CBS 690.94</name>
    <dbReference type="NCBI Taxonomy" id="1392251"/>
    <lineage>
        <taxon>Eukaryota</taxon>
        <taxon>Fungi</taxon>
        <taxon>Dikarya</taxon>
        <taxon>Ascomycota</taxon>
        <taxon>Pezizomycotina</taxon>
        <taxon>Dothideomycetes</taxon>
        <taxon>Pleosporomycetidae</taxon>
        <taxon>Pleosporales</taxon>
        <taxon>Massarineae</taxon>
        <taxon>Didymosphaeriaceae</taxon>
        <taxon>Karstenula</taxon>
    </lineage>
</organism>
<feature type="compositionally biased region" description="Polar residues" evidence="1">
    <location>
        <begin position="47"/>
        <end position="56"/>
    </location>
</feature>
<gene>
    <name evidence="3" type="ORF">P171DRAFT_146882</name>
</gene>
<feature type="compositionally biased region" description="Low complexity" evidence="1">
    <location>
        <begin position="758"/>
        <end position="771"/>
    </location>
</feature>
<feature type="region of interest" description="Disordered" evidence="1">
    <location>
        <begin position="753"/>
        <end position="789"/>
    </location>
</feature>
<keyword evidence="2" id="KW-0472">Membrane</keyword>
<feature type="compositionally biased region" description="Low complexity" evidence="1">
    <location>
        <begin position="720"/>
        <end position="735"/>
    </location>
</feature>
<reference evidence="3" key="1">
    <citation type="journal article" date="2020" name="Stud. Mycol.">
        <title>101 Dothideomycetes genomes: a test case for predicting lifestyles and emergence of pathogens.</title>
        <authorList>
            <person name="Haridas S."/>
            <person name="Albert R."/>
            <person name="Binder M."/>
            <person name="Bloem J."/>
            <person name="Labutti K."/>
            <person name="Salamov A."/>
            <person name="Andreopoulos B."/>
            <person name="Baker S."/>
            <person name="Barry K."/>
            <person name="Bills G."/>
            <person name="Bluhm B."/>
            <person name="Cannon C."/>
            <person name="Castanera R."/>
            <person name="Culley D."/>
            <person name="Daum C."/>
            <person name="Ezra D."/>
            <person name="Gonzalez J."/>
            <person name="Henrissat B."/>
            <person name="Kuo A."/>
            <person name="Liang C."/>
            <person name="Lipzen A."/>
            <person name="Lutzoni F."/>
            <person name="Magnuson J."/>
            <person name="Mondo S."/>
            <person name="Nolan M."/>
            <person name="Ohm R."/>
            <person name="Pangilinan J."/>
            <person name="Park H.-J."/>
            <person name="Ramirez L."/>
            <person name="Alfaro M."/>
            <person name="Sun H."/>
            <person name="Tritt A."/>
            <person name="Yoshinaga Y."/>
            <person name="Zwiers L.-H."/>
            <person name="Turgeon B."/>
            <person name="Goodwin S."/>
            <person name="Spatafora J."/>
            <person name="Crous P."/>
            <person name="Grigoriev I."/>
        </authorList>
    </citation>
    <scope>NUCLEOTIDE SEQUENCE</scope>
    <source>
        <strain evidence="3">CBS 690.94</strain>
    </source>
</reference>
<feature type="region of interest" description="Disordered" evidence="1">
    <location>
        <begin position="525"/>
        <end position="557"/>
    </location>
</feature>
<feature type="compositionally biased region" description="Polar residues" evidence="1">
    <location>
        <begin position="361"/>
        <end position="380"/>
    </location>
</feature>
<feature type="region of interest" description="Disordered" evidence="1">
    <location>
        <begin position="128"/>
        <end position="230"/>
    </location>
</feature>
<feature type="compositionally biased region" description="Acidic residues" evidence="1">
    <location>
        <begin position="836"/>
        <end position="846"/>
    </location>
</feature>
<evidence type="ECO:0000313" key="4">
    <source>
        <dbReference type="Proteomes" id="UP000799764"/>
    </source>
</evidence>
<dbReference type="EMBL" id="MU001493">
    <property type="protein sequence ID" value="KAF2450806.1"/>
    <property type="molecule type" value="Genomic_DNA"/>
</dbReference>
<feature type="region of interest" description="Disordered" evidence="1">
    <location>
        <begin position="1132"/>
        <end position="1207"/>
    </location>
</feature>
<feature type="compositionally biased region" description="Low complexity" evidence="1">
    <location>
        <begin position="81"/>
        <end position="98"/>
    </location>
</feature>
<feature type="transmembrane region" description="Helical" evidence="2">
    <location>
        <begin position="1289"/>
        <end position="1311"/>
    </location>
</feature>
<feature type="region of interest" description="Disordered" evidence="1">
    <location>
        <begin position="716"/>
        <end position="737"/>
    </location>
</feature>
<sequence length="1362" mass="148615">MATYSHSPRIRAVNPTTPVHSPHHSVHSSSSSRLSIRNLTLHEYRKQQNSPASQATPPGRTLRRKAAAPGLKETERAPSVSRTPLSLSRGPPRPLHLSQSTHSLFTYQQLPPSPPHQNDLSADELFRSQSAEPSGRNITAAKKREFKPIKRLPKPLPSSGRGPLPISPAPLASVTSNQPRLSPLRTTSFPSFENLTTNDDSQPTPSSFSLSRFPRPPNFANPSLSPPIDEDEQPRVNAISFASTAPVTPPATPAVIHYRGASFDLVNPHSSLVLDNIVTPPRELDSSEYLPLRSSEDPLFSEMAPKRPLYGDLSSAYESIRSRRGDDFPPHLNLDFPLPPTPVAQSPASSAFDSPALSPESYATASPSTNRKPASDSRFSLKNLTRSLTQRFSKVPEQEHEQELQEFSESRVSLASASFEGEFPRPLERSYRLVTPKSSTFPDGPITPVSPLDQAVHLMHQRSSPASVEQPRYSTQQNVSAPLTSMIPDDPSSQVGGADDDRPYASESDLMARPYYDEIASIYPSSSTYTSESRRQSNISQSRASNRESNPFYWGPSENADALADAYKSDALSQYPSSQRTSRRVSKPLEQKIFHRSMHLEREKTDTISKFIDQYKESDSTNASQPFLYGNCPDGTDHQPAPSELYSDAARSKRADTTGLTYGLNHFQFDSNQPAASNDDKTSVPPVEVGRATFATHPGLPPSVPAPLAPAFQYDEDFESPNFSGPSDSSSQSPSYGDTRVLLEVPSQPAIDHQGFVQPASSSYSQPGASSTPLEAREQTEELFSNADVQQRSGVIPAMWSKRVSSHNLLRSKSNNVLDEDQEQQESEESSGLIGYEDEDPNDWETMDYGTPHRGPRVSVGESLADYSTSGGSHSSRDSKGFSTAFPVYEDTPLEPGTFQYQHPPPLRNHSNPFTSSPPQLPVGVSLPGMALSGIATPMQSSPPASSTVPAFSGRSPNVYDNSPSPHEYLPHKPWTSPYEMSEKLTQELLASGPNDEILYEDEDAGQDNLFGSSEDDTGHMQPMRITIPSANTMEVTSSDPNTPRERENSFEKLTVIGPKGNLTGTPQGTGMHDAGSSVADNSSPGAILDSSPLASPTREHTGYRMFKSAAARNANACPDVKIGLDINTSSSSFADSERRGTVNRDMPRVHTPPNMYERAPSQATLHQESPFADPDRRASRLSLRSPITPRDPRRRGSRAAVPGQTKLRQMVLASSAATLSSEDRSINDSRIFGTEHSARPSTSNTHTPLRHPASRPTLRTVLANEDSPHLLCPERAFNPDEEEARRKLSWAIFAIFCVLPPALILYRWMGDSVIINVTKGRFSHVSPKPKRLALGVGIAVNVGITAGILLPILIAHAAGTL</sequence>
<feature type="region of interest" description="Disordered" evidence="1">
    <location>
        <begin position="811"/>
        <end position="879"/>
    </location>
</feature>
<comment type="caution">
    <text evidence="3">The sequence shown here is derived from an EMBL/GenBank/DDBJ whole genome shotgun (WGS) entry which is preliminary data.</text>
</comment>
<evidence type="ECO:0000256" key="1">
    <source>
        <dbReference type="SAM" id="MobiDB-lite"/>
    </source>
</evidence>
<feature type="compositionally biased region" description="Polar residues" evidence="1">
    <location>
        <begin position="938"/>
        <end position="956"/>
    </location>
</feature>
<feature type="compositionally biased region" description="Polar residues" evidence="1">
    <location>
        <begin position="343"/>
        <end position="352"/>
    </location>
</feature>
<dbReference type="OrthoDB" id="5353066at2759"/>
<feature type="compositionally biased region" description="Polar residues" evidence="1">
    <location>
        <begin position="461"/>
        <end position="483"/>
    </location>
</feature>